<organism evidence="3 4">
    <name type="scientific">Arachis hypogaea</name>
    <name type="common">Peanut</name>
    <dbReference type="NCBI Taxonomy" id="3818"/>
    <lineage>
        <taxon>Eukaryota</taxon>
        <taxon>Viridiplantae</taxon>
        <taxon>Streptophyta</taxon>
        <taxon>Embryophyta</taxon>
        <taxon>Tracheophyta</taxon>
        <taxon>Spermatophyta</taxon>
        <taxon>Magnoliopsida</taxon>
        <taxon>eudicotyledons</taxon>
        <taxon>Gunneridae</taxon>
        <taxon>Pentapetalae</taxon>
        <taxon>rosids</taxon>
        <taxon>fabids</taxon>
        <taxon>Fabales</taxon>
        <taxon>Fabaceae</taxon>
        <taxon>Papilionoideae</taxon>
        <taxon>50 kb inversion clade</taxon>
        <taxon>dalbergioids sensu lato</taxon>
        <taxon>Dalbergieae</taxon>
        <taxon>Pterocarpus clade</taxon>
        <taxon>Arachis</taxon>
    </lineage>
</organism>
<evidence type="ECO:0000256" key="1">
    <source>
        <dbReference type="ARBA" id="ARBA00006643"/>
    </source>
</evidence>
<keyword evidence="4" id="KW-1185">Reference proteome</keyword>
<feature type="domain" description="DYW" evidence="2">
    <location>
        <begin position="2"/>
        <end position="35"/>
    </location>
</feature>
<evidence type="ECO:0000259" key="2">
    <source>
        <dbReference type="Pfam" id="PF14432"/>
    </source>
</evidence>
<protein>
    <recommendedName>
        <fullName evidence="2">DYW domain-containing protein</fullName>
    </recommendedName>
</protein>
<accession>A0A445CYG3</accession>
<evidence type="ECO:0000313" key="4">
    <source>
        <dbReference type="Proteomes" id="UP000289738"/>
    </source>
</evidence>
<dbReference type="InterPro" id="IPR032867">
    <property type="entry name" value="DYW_dom"/>
</dbReference>
<comment type="similarity">
    <text evidence="1">Belongs to the PPR family. PCMP-H subfamily.</text>
</comment>
<dbReference type="Pfam" id="PF14432">
    <property type="entry name" value="DYW_deaminase"/>
    <property type="match status" value="1"/>
</dbReference>
<name>A0A445CYG3_ARAHY</name>
<dbReference type="Proteomes" id="UP000289738">
    <property type="component" value="Chromosome A05"/>
</dbReference>
<comment type="caution">
    <text evidence="3">The sequence shown here is derived from an EMBL/GenBank/DDBJ whole genome shotgun (WGS) entry which is preliminary data.</text>
</comment>
<dbReference type="AlphaFoldDB" id="A0A445CYG3"/>
<dbReference type="EMBL" id="SDMP01000005">
    <property type="protein sequence ID" value="RYR55921.1"/>
    <property type="molecule type" value="Genomic_DNA"/>
</dbReference>
<sequence length="35" mass="4303">MIKLIAKITSRKIVVRDRNRFHHFENGHCSCKDYW</sequence>
<evidence type="ECO:0000313" key="3">
    <source>
        <dbReference type="EMBL" id="RYR55921.1"/>
    </source>
</evidence>
<gene>
    <name evidence="3" type="ORF">Ahy_A05g021752</name>
</gene>
<proteinExistence type="inferred from homology"/>
<reference evidence="3 4" key="1">
    <citation type="submission" date="2019-01" db="EMBL/GenBank/DDBJ databases">
        <title>Sequencing of cultivated peanut Arachis hypogaea provides insights into genome evolution and oil improvement.</title>
        <authorList>
            <person name="Chen X."/>
        </authorList>
    </citation>
    <scope>NUCLEOTIDE SEQUENCE [LARGE SCALE GENOMIC DNA]</scope>
    <source>
        <strain evidence="4">cv. Fuhuasheng</strain>
        <tissue evidence="3">Leaves</tissue>
    </source>
</reference>
<dbReference type="GO" id="GO:0008270">
    <property type="term" value="F:zinc ion binding"/>
    <property type="evidence" value="ECO:0007669"/>
    <property type="project" value="InterPro"/>
</dbReference>